<accession>A0A1S7LCM1</accession>
<proteinExistence type="predicted"/>
<dbReference type="PROSITE" id="PS50850">
    <property type="entry name" value="MFS"/>
    <property type="match status" value="1"/>
</dbReference>
<feature type="transmembrane region" description="Helical" evidence="6">
    <location>
        <begin position="359"/>
        <end position="379"/>
    </location>
</feature>
<feature type="transmembrane region" description="Helical" evidence="6">
    <location>
        <begin position="182"/>
        <end position="200"/>
    </location>
</feature>
<dbReference type="SUPFAM" id="SSF103473">
    <property type="entry name" value="MFS general substrate transporter"/>
    <property type="match status" value="1"/>
</dbReference>
<comment type="subcellular location">
    <subcellularLocation>
        <location evidence="1">Endomembrane system</location>
        <topology evidence="1">Multi-pass membrane protein</topology>
    </subcellularLocation>
</comment>
<dbReference type="GO" id="GO:0022857">
    <property type="term" value="F:transmembrane transporter activity"/>
    <property type="evidence" value="ECO:0007669"/>
    <property type="project" value="InterPro"/>
</dbReference>
<feature type="transmembrane region" description="Helical" evidence="6">
    <location>
        <begin position="84"/>
        <end position="102"/>
    </location>
</feature>
<dbReference type="PANTHER" id="PTHR23519">
    <property type="entry name" value="AUTOPHAGY-RELATED PROTEIN 22"/>
    <property type="match status" value="1"/>
</dbReference>
<keyword evidence="3 6" id="KW-0812">Transmembrane</keyword>
<dbReference type="InterPro" id="IPR020846">
    <property type="entry name" value="MFS_dom"/>
</dbReference>
<evidence type="ECO:0000256" key="4">
    <source>
        <dbReference type="ARBA" id="ARBA00022989"/>
    </source>
</evidence>
<feature type="transmembrane region" description="Helical" evidence="6">
    <location>
        <begin position="149"/>
        <end position="170"/>
    </location>
</feature>
<feature type="transmembrane region" description="Helical" evidence="6">
    <location>
        <begin position="14"/>
        <end position="35"/>
    </location>
</feature>
<protein>
    <submittedName>
        <fullName evidence="8">Putative MFS superfamily transporter</fullName>
    </submittedName>
</protein>
<evidence type="ECO:0000256" key="1">
    <source>
        <dbReference type="ARBA" id="ARBA00004127"/>
    </source>
</evidence>
<evidence type="ECO:0000256" key="5">
    <source>
        <dbReference type="ARBA" id="ARBA00023136"/>
    </source>
</evidence>
<keyword evidence="2" id="KW-0813">Transport</keyword>
<dbReference type="AlphaFoldDB" id="A0A1S7LCM1"/>
<dbReference type="PANTHER" id="PTHR23519:SF1">
    <property type="entry name" value="AUTOPHAGY-RELATED PROTEIN 22"/>
    <property type="match status" value="1"/>
</dbReference>
<dbReference type="GO" id="GO:0012505">
    <property type="term" value="C:endomembrane system"/>
    <property type="evidence" value="ECO:0007669"/>
    <property type="project" value="UniProtKB-SubCell"/>
</dbReference>
<evidence type="ECO:0000256" key="3">
    <source>
        <dbReference type="ARBA" id="ARBA00022692"/>
    </source>
</evidence>
<reference evidence="8" key="1">
    <citation type="submission" date="2015-04" db="EMBL/GenBank/DDBJ databases">
        <authorList>
            <person name="Syromyatnikov M.Y."/>
            <person name="Popov V.N."/>
        </authorList>
    </citation>
    <scope>NUCLEOTIDE SEQUENCE</scope>
    <source>
        <strain evidence="8">MO-1</strain>
    </source>
</reference>
<dbReference type="InterPro" id="IPR024671">
    <property type="entry name" value="Atg22-like"/>
</dbReference>
<dbReference type="InterPro" id="IPR036259">
    <property type="entry name" value="MFS_trans_sf"/>
</dbReference>
<keyword evidence="5 6" id="KW-0472">Membrane</keyword>
<feature type="domain" description="Major facilitator superfamily (MFS) profile" evidence="7">
    <location>
        <begin position="231"/>
        <end position="425"/>
    </location>
</feature>
<feature type="transmembrane region" description="Helical" evidence="6">
    <location>
        <begin position="55"/>
        <end position="72"/>
    </location>
</feature>
<sequence length="425" mass="45893">MAGFKLTQDEKRWVLYDAANSAFILIVVTTLGALYFKEHMGQEISRAMATASWGYSNSLAALLAALSGPLIGQWLDHRNTQQRGLLLFTVLGALVTALLAWLPLGSWLLFLGTYLLARLFFALANICYDALLLKVTTLQRMDRVSAAGYGWGYIGSVIPFLAIPLAGMLWPAESGLDPRVGQAAFLIVAAWWLLLSVPLLSRAVGGAPRIPAERKENLLGATWREIRAHPQALRFLLAYFLYIDGVFTIMVMAVAFGKDAGLTSGDLIQVILAIQIVSFPAALLAGRLAERIGRQRVILIGLAIYMGVTVGAWWLYEVSWNRELFWILGMGIALAQGGLQAMSRSQFAQLIPAGQSATWFGLFNASNRFAVILGPLMLGLVTQLTGSSQDGVLTLIPLFVVGGWLLIKSGETAPGISAPAANNGA</sequence>
<feature type="transmembrane region" description="Helical" evidence="6">
    <location>
        <begin position="233"/>
        <end position="255"/>
    </location>
</feature>
<feature type="transmembrane region" description="Helical" evidence="6">
    <location>
        <begin position="108"/>
        <end position="128"/>
    </location>
</feature>
<feature type="transmembrane region" description="Helical" evidence="6">
    <location>
        <begin position="391"/>
        <end position="407"/>
    </location>
</feature>
<feature type="transmembrane region" description="Helical" evidence="6">
    <location>
        <begin position="322"/>
        <end position="339"/>
    </location>
</feature>
<feature type="transmembrane region" description="Helical" evidence="6">
    <location>
        <begin position="297"/>
        <end position="316"/>
    </location>
</feature>
<dbReference type="Gene3D" id="1.20.1250.20">
    <property type="entry name" value="MFS general substrate transporter like domains"/>
    <property type="match status" value="2"/>
</dbReference>
<dbReference type="InterPro" id="IPR050495">
    <property type="entry name" value="ATG22/LtaA_families"/>
</dbReference>
<name>A0A1S7LCM1_MAGMO</name>
<evidence type="ECO:0000313" key="8">
    <source>
        <dbReference type="EMBL" id="CRH04228.1"/>
    </source>
</evidence>
<evidence type="ECO:0000259" key="7">
    <source>
        <dbReference type="PROSITE" id="PS50850"/>
    </source>
</evidence>
<evidence type="ECO:0000256" key="6">
    <source>
        <dbReference type="SAM" id="Phobius"/>
    </source>
</evidence>
<dbReference type="EMBL" id="LO017727">
    <property type="protein sequence ID" value="CRH04228.1"/>
    <property type="molecule type" value="Genomic_DNA"/>
</dbReference>
<keyword evidence="4 6" id="KW-1133">Transmembrane helix</keyword>
<evidence type="ECO:0000256" key="2">
    <source>
        <dbReference type="ARBA" id="ARBA00022448"/>
    </source>
</evidence>
<dbReference type="Pfam" id="PF11700">
    <property type="entry name" value="ATG22"/>
    <property type="match status" value="1"/>
</dbReference>
<organism evidence="8">
    <name type="scientific">Magnetococcus massalia (strain MO-1)</name>
    <dbReference type="NCBI Taxonomy" id="451514"/>
    <lineage>
        <taxon>Bacteria</taxon>
        <taxon>Pseudomonadati</taxon>
        <taxon>Pseudomonadota</taxon>
        <taxon>Magnetococcia</taxon>
        <taxon>Magnetococcales</taxon>
        <taxon>Magnetococcaceae</taxon>
        <taxon>Magnetococcus</taxon>
    </lineage>
</organism>
<feature type="transmembrane region" description="Helical" evidence="6">
    <location>
        <begin position="267"/>
        <end position="285"/>
    </location>
</feature>
<gene>
    <name evidence="8" type="ORF">MAGMO_0011</name>
</gene>